<keyword evidence="2" id="KW-0805">Transcription regulation</keyword>
<comment type="subcellular location">
    <subcellularLocation>
        <location evidence="1">Nucleus</location>
    </subcellularLocation>
</comment>
<dbReference type="AlphaFoldDB" id="A0AAV0XDS1"/>
<dbReference type="PANTHER" id="PTHR15741:SF37">
    <property type="entry name" value="LD38259P"/>
    <property type="match status" value="1"/>
</dbReference>
<dbReference type="GO" id="GO:0000978">
    <property type="term" value="F:RNA polymerase II cis-regulatory region sequence-specific DNA binding"/>
    <property type="evidence" value="ECO:0007669"/>
    <property type="project" value="TreeGrafter"/>
</dbReference>
<reference evidence="6 7" key="1">
    <citation type="submission" date="2023-01" db="EMBL/GenBank/DDBJ databases">
        <authorList>
            <person name="Whitehead M."/>
        </authorList>
    </citation>
    <scope>NUCLEOTIDE SEQUENCE [LARGE SCALE GENOMIC DNA]</scope>
</reference>
<evidence type="ECO:0000256" key="4">
    <source>
        <dbReference type="ARBA" id="ARBA00023163"/>
    </source>
</evidence>
<dbReference type="EMBL" id="CARXXK010000004">
    <property type="protein sequence ID" value="CAI6365972.1"/>
    <property type="molecule type" value="Genomic_DNA"/>
</dbReference>
<name>A0AAV0XDS1_9HEMI</name>
<dbReference type="CDD" id="cd21739">
    <property type="entry name" value="NES2-NLS_ChREBP-like"/>
    <property type="match status" value="1"/>
</dbReference>
<evidence type="ECO:0000313" key="6">
    <source>
        <dbReference type="EMBL" id="CAI6365972.1"/>
    </source>
</evidence>
<dbReference type="GO" id="GO:0005634">
    <property type="term" value="C:nucleus"/>
    <property type="evidence" value="ECO:0007669"/>
    <property type="project" value="UniProtKB-SubCell"/>
</dbReference>
<accession>A0AAV0XDS1</accession>
<keyword evidence="5" id="KW-0539">Nucleus</keyword>
<evidence type="ECO:0000313" key="7">
    <source>
        <dbReference type="Proteomes" id="UP001160148"/>
    </source>
</evidence>
<keyword evidence="3" id="KW-0238">DNA-binding</keyword>
<evidence type="ECO:0000256" key="5">
    <source>
        <dbReference type="ARBA" id="ARBA00023242"/>
    </source>
</evidence>
<dbReference type="PANTHER" id="PTHR15741">
    <property type="entry name" value="BASIC HELIX-LOOP-HELIX ZIP TRANSCRIPTION FACTOR"/>
    <property type="match status" value="1"/>
</dbReference>
<dbReference type="InterPro" id="IPR052207">
    <property type="entry name" value="Max-like/E-box_TFs"/>
</dbReference>
<organism evidence="6 7">
    <name type="scientific">Macrosiphum euphorbiae</name>
    <name type="common">potato aphid</name>
    <dbReference type="NCBI Taxonomy" id="13131"/>
    <lineage>
        <taxon>Eukaryota</taxon>
        <taxon>Metazoa</taxon>
        <taxon>Ecdysozoa</taxon>
        <taxon>Arthropoda</taxon>
        <taxon>Hexapoda</taxon>
        <taxon>Insecta</taxon>
        <taxon>Pterygota</taxon>
        <taxon>Neoptera</taxon>
        <taxon>Paraneoptera</taxon>
        <taxon>Hemiptera</taxon>
        <taxon>Sternorrhyncha</taxon>
        <taxon>Aphidomorpha</taxon>
        <taxon>Aphidoidea</taxon>
        <taxon>Aphididae</taxon>
        <taxon>Macrosiphini</taxon>
        <taxon>Macrosiphum</taxon>
    </lineage>
</organism>
<evidence type="ECO:0000256" key="1">
    <source>
        <dbReference type="ARBA" id="ARBA00004123"/>
    </source>
</evidence>
<proteinExistence type="predicted"/>
<protein>
    <recommendedName>
        <fullName evidence="8">MLX-interacting protein</fullName>
    </recommendedName>
</protein>
<keyword evidence="7" id="KW-1185">Reference proteome</keyword>
<keyword evidence="4" id="KW-0804">Transcription</keyword>
<comment type="caution">
    <text evidence="6">The sequence shown here is derived from an EMBL/GenBank/DDBJ whole genome shotgun (WGS) entry which is preliminary data.</text>
</comment>
<evidence type="ECO:0008006" key="8">
    <source>
        <dbReference type="Google" id="ProtNLM"/>
    </source>
</evidence>
<evidence type="ECO:0000256" key="2">
    <source>
        <dbReference type="ARBA" id="ARBA00023015"/>
    </source>
</evidence>
<evidence type="ECO:0000256" key="3">
    <source>
        <dbReference type="ARBA" id="ARBA00023125"/>
    </source>
</evidence>
<sequence>MLPQTTNAIKETIHSGHFMVSSFEAEAQDDEYQVAVPVSEEILTRADINNSKTSLNNLFQCMSVAYRHKLTSPKWNRFKGVRLRWKDKIRLNNLIWRCWHMQFIKKSNYMICQFASPVEIVDIHKQPEAVVLEGKYWKRKFNAVTAEYKKWRLFYRSLLQNGFKERQKLVIIKTISLLLTIYLFENPLLK</sequence>
<gene>
    <name evidence="6" type="ORF">MEUPH1_LOCUS20612</name>
</gene>
<dbReference type="GO" id="GO:0000981">
    <property type="term" value="F:DNA-binding transcription factor activity, RNA polymerase II-specific"/>
    <property type="evidence" value="ECO:0007669"/>
    <property type="project" value="TreeGrafter"/>
</dbReference>
<dbReference type="Proteomes" id="UP001160148">
    <property type="component" value="Unassembled WGS sequence"/>
</dbReference>